<dbReference type="GO" id="GO:0046854">
    <property type="term" value="P:phosphatidylinositol phosphate biosynthetic process"/>
    <property type="evidence" value="ECO:0007669"/>
    <property type="project" value="TreeGrafter"/>
</dbReference>
<comment type="caution">
    <text evidence="1">The sequence shown here is derived from an EMBL/GenBank/DDBJ whole genome shotgun (WGS) entry which is preliminary data.</text>
</comment>
<dbReference type="PANTHER" id="PTHR23083">
    <property type="entry name" value="TETRATRICOPEPTIDE REPEAT PROTEIN, TPR"/>
    <property type="match status" value="1"/>
</dbReference>
<dbReference type="InterPro" id="IPR011990">
    <property type="entry name" value="TPR-like_helical_dom_sf"/>
</dbReference>
<dbReference type="InterPro" id="IPR051722">
    <property type="entry name" value="Endocytosis_PI4K-reg_protein"/>
</dbReference>
<dbReference type="GO" id="GO:0005886">
    <property type="term" value="C:plasma membrane"/>
    <property type="evidence" value="ECO:0007669"/>
    <property type="project" value="TreeGrafter"/>
</dbReference>
<dbReference type="EMBL" id="SRLO01000218">
    <property type="protein sequence ID" value="TNN66483.1"/>
    <property type="molecule type" value="Genomic_DNA"/>
</dbReference>
<protein>
    <submittedName>
        <fullName evidence="1">Tetratricopeptide repeat protein 7A</fullName>
    </submittedName>
</protein>
<name>A0A4Z2HND0_9TELE</name>
<organism evidence="1 2">
    <name type="scientific">Liparis tanakae</name>
    <name type="common">Tanaka's snailfish</name>
    <dbReference type="NCBI Taxonomy" id="230148"/>
    <lineage>
        <taxon>Eukaryota</taxon>
        <taxon>Metazoa</taxon>
        <taxon>Chordata</taxon>
        <taxon>Craniata</taxon>
        <taxon>Vertebrata</taxon>
        <taxon>Euteleostomi</taxon>
        <taxon>Actinopterygii</taxon>
        <taxon>Neopterygii</taxon>
        <taxon>Teleostei</taxon>
        <taxon>Neoteleostei</taxon>
        <taxon>Acanthomorphata</taxon>
        <taxon>Eupercaria</taxon>
        <taxon>Perciformes</taxon>
        <taxon>Cottioidei</taxon>
        <taxon>Cottales</taxon>
        <taxon>Liparidae</taxon>
        <taxon>Liparis</taxon>
    </lineage>
</organism>
<proteinExistence type="predicted"/>
<reference evidence="1 2" key="1">
    <citation type="submission" date="2019-03" db="EMBL/GenBank/DDBJ databases">
        <title>First draft genome of Liparis tanakae, snailfish: a comprehensive survey of snailfish specific genes.</title>
        <authorList>
            <person name="Kim W."/>
            <person name="Song I."/>
            <person name="Jeong J.-H."/>
            <person name="Kim D."/>
            <person name="Kim S."/>
            <person name="Ryu S."/>
            <person name="Song J.Y."/>
            <person name="Lee S.K."/>
        </authorList>
    </citation>
    <scope>NUCLEOTIDE SEQUENCE [LARGE SCALE GENOMIC DNA]</scope>
    <source>
        <tissue evidence="1">Muscle</tissue>
    </source>
</reference>
<dbReference type="PANTHER" id="PTHR23083:SF475">
    <property type="entry name" value="TETRATRICOPEPTIDE REPEAT PROTEIN 7A"/>
    <property type="match status" value="1"/>
</dbReference>
<dbReference type="SUPFAM" id="SSF48452">
    <property type="entry name" value="TPR-like"/>
    <property type="match status" value="2"/>
</dbReference>
<sequence length="306" mass="33866">MARRGQYGMLSECLERAMKFSFNEFHLWHQLGLSLMAAGKFREAEAMSQSVTSMGEEAGELLPRAYLSLGLCCSLQASDATLKVDRDEFNRKALRALSKAHSLDPLDAQIAMYLALQLALVRQVSAAIEPLQTALSLLGDDLHSLHLLTLLLSAQKHHRHALDTLGLALSQHPGNFNLLFTKVKLEEVVFGPTVALRTCEEMLQQWLRCYDVSRSSETDDSSSIPMAERVEVSPGLGKPSIHLTLPNFQDASTDSLSPSVAVSRLEAALSEVSDLNSMRRQGPTYIWTTLECIWLQAGMSTAHTYY</sequence>
<accession>A0A4Z2HND0</accession>
<gene>
    <name evidence="1" type="primary">TTC7A_1</name>
    <name evidence="1" type="ORF">EYF80_023276</name>
</gene>
<dbReference type="AlphaFoldDB" id="A0A4Z2HND0"/>
<dbReference type="Proteomes" id="UP000314294">
    <property type="component" value="Unassembled WGS sequence"/>
</dbReference>
<evidence type="ECO:0000313" key="1">
    <source>
        <dbReference type="EMBL" id="TNN66483.1"/>
    </source>
</evidence>
<keyword evidence="2" id="KW-1185">Reference proteome</keyword>
<dbReference type="GO" id="GO:0072659">
    <property type="term" value="P:protein localization to plasma membrane"/>
    <property type="evidence" value="ECO:0007669"/>
    <property type="project" value="TreeGrafter"/>
</dbReference>
<dbReference type="OrthoDB" id="29013at2759"/>
<evidence type="ECO:0000313" key="2">
    <source>
        <dbReference type="Proteomes" id="UP000314294"/>
    </source>
</evidence>
<dbReference type="Gene3D" id="1.25.40.10">
    <property type="entry name" value="Tetratricopeptide repeat domain"/>
    <property type="match status" value="1"/>
</dbReference>